<organism evidence="1 2">
    <name type="scientific">Kineococcus mangrovi</name>
    <dbReference type="NCBI Taxonomy" id="1660183"/>
    <lineage>
        <taxon>Bacteria</taxon>
        <taxon>Bacillati</taxon>
        <taxon>Actinomycetota</taxon>
        <taxon>Actinomycetes</taxon>
        <taxon>Kineosporiales</taxon>
        <taxon>Kineosporiaceae</taxon>
        <taxon>Kineococcus</taxon>
    </lineage>
</organism>
<keyword evidence="2" id="KW-1185">Reference proteome</keyword>
<reference evidence="1 2" key="1">
    <citation type="submission" date="2024-07" db="EMBL/GenBank/DDBJ databases">
        <authorList>
            <person name="Thanompreechachai J."/>
            <person name="Duangmal K."/>
        </authorList>
    </citation>
    <scope>NUCLEOTIDE SEQUENCE [LARGE SCALE GENOMIC DNA]</scope>
    <source>
        <strain evidence="1 2">TBRC 1896</strain>
    </source>
</reference>
<evidence type="ECO:0000313" key="2">
    <source>
        <dbReference type="Proteomes" id="UP001566476"/>
    </source>
</evidence>
<comment type="caution">
    <text evidence="1">The sequence shown here is derived from an EMBL/GenBank/DDBJ whole genome shotgun (WGS) entry which is preliminary data.</text>
</comment>
<name>A0ABV4I633_9ACTN</name>
<dbReference type="InterPro" id="IPR036188">
    <property type="entry name" value="FAD/NAD-bd_sf"/>
</dbReference>
<evidence type="ECO:0000313" key="1">
    <source>
        <dbReference type="EMBL" id="MEZ0493480.1"/>
    </source>
</evidence>
<dbReference type="Pfam" id="PF05834">
    <property type="entry name" value="Lycopene_cycl"/>
    <property type="match status" value="1"/>
</dbReference>
<dbReference type="SUPFAM" id="SSF51905">
    <property type="entry name" value="FAD/NAD(P)-binding domain"/>
    <property type="match status" value="1"/>
</dbReference>
<dbReference type="EMBL" id="JBGGTQ010000006">
    <property type="protein sequence ID" value="MEZ0493480.1"/>
    <property type="molecule type" value="Genomic_DNA"/>
</dbReference>
<gene>
    <name evidence="1" type="ORF">AB2L28_14675</name>
</gene>
<proteinExistence type="predicted"/>
<dbReference type="RefSeq" id="WP_370719720.1">
    <property type="nucleotide sequence ID" value="NZ_JBGGTQ010000006.1"/>
</dbReference>
<sequence>MTNTRAARHAGPALTVVGLGAAGASLAWRLVDAGVPFEVVEAPRAADVRSPDRTWSTWGATGPGPFGHLVSASWPRVRLVAPDGAVVTADLGSWRYRSLHSHDLDRAVRAKLAAAGVPVHERVLTGPAPVPAVDTRPVPVPTDGRTLLWQHFLGHRVRARRPVFDPATATLMDFRTPQPAGGVAFGYVLPTSTTEALVEYTEFSADLLTDAGYRDRLGEFLQRSGTGPHEVLGEERGVIPMTDARFPASGEPGVLRWGANAGSIRPSTGYSFTTLQRQADALAAQVVAHGPQGLALPPPHRRRHLLMDSLVLQALTSGRVDGAVFFVDLFRRNPVHRVLGFLDGTTTPAQDVALMATSPRAAMLSTVLSRVGFRGSLSLDPPHGDPGGA</sequence>
<protein>
    <submittedName>
        <fullName evidence="1">Lycopene cyclase family protein</fullName>
    </submittedName>
</protein>
<dbReference type="Proteomes" id="UP001566476">
    <property type="component" value="Unassembled WGS sequence"/>
</dbReference>
<accession>A0ABV4I633</accession>